<feature type="signal peptide" evidence="2">
    <location>
        <begin position="1"/>
        <end position="32"/>
    </location>
</feature>
<organism evidence="3">
    <name type="scientific">Leishmania guyanensis</name>
    <dbReference type="NCBI Taxonomy" id="5670"/>
    <lineage>
        <taxon>Eukaryota</taxon>
        <taxon>Discoba</taxon>
        <taxon>Euglenozoa</taxon>
        <taxon>Kinetoplastea</taxon>
        <taxon>Metakinetoplastina</taxon>
        <taxon>Trypanosomatida</taxon>
        <taxon>Trypanosomatidae</taxon>
        <taxon>Leishmaniinae</taxon>
        <taxon>Leishmania</taxon>
        <taxon>Leishmania guyanensis species complex</taxon>
    </lineage>
</organism>
<dbReference type="AlphaFoldDB" id="A0A1E1IQY3"/>
<keyword evidence="1" id="KW-0472">Membrane</keyword>
<dbReference type="EMBL" id="CALQ01000290">
    <property type="protein sequence ID" value="CCM13505.1"/>
    <property type="molecule type" value="Genomic_DNA"/>
</dbReference>
<sequence length="756" mass="81500">MGRCVYRVSSAAATLLTVLIAAVTVAATTARAYDHAGVTVAGALLVGQNEEGKLGTNRILNPFALCANFDTTDVTDTALLIGGASYFFTFDRHSTYLSFWYGQGSMNLNSGPIDQVRLTGVFGCTTVRTTSSTGSPISTVYYVQNDGFLYWVMNSVVYVTLVKNGISLFDVTVYKGNLYLLSAQNSIYKCLIGPGGAVTGSACTQVMLAGSTAYTNLSETSTSEFKGFAVSSAGIFIAPSSSLYWFNLTGGYIASTTTAVVFVDVKLTSNRDTANPGIPTLMAASTSAVYRVSTAGTSITYTLIAGKETATCNLALDNVDSLTDPSFCGIARIYPLSLDVVYMTTAGASVVRAIVVSNTTIRDTITRTPFPLYFLDRASTIPVLLDGMNYEIVGHSNVPFPYVAIDQSTPEVNDTTWDTSFGVDISNRFFSMASSAAVTSTPFMGSLHGLETYYNRTNQIIFGDPNVLPMCNLTKMLMIERAVATAARAALKYPYIYTSNAQNFTVNAQPNLTLVKLLMPYAFGEILNELGFFENTTTAAALAAVQFNTTMLAAVRSAYMMDRVYDCIFSGNAYPFHVLTAAQQQEVRWIIYSAIQNQLARCNQSIPYLGPDSNSSNSYNNMAPGCVPRIGINNLTEILLPGLPYSNFNITVFIPESLYYNFGISRCLDGTDWTDVMGYLINATTRNNRKCNTGCIVGIAVASALVASFLVVAIVIMTSKRRRLATVVAPAATSEPKFISTLDMTSEEGSRNPLTR</sequence>
<name>A0A1E1IQY3_LEIGU</name>
<evidence type="ECO:0000313" key="3">
    <source>
        <dbReference type="EMBL" id="CCM13505.1"/>
    </source>
</evidence>
<keyword evidence="2" id="KW-0732">Signal</keyword>
<protein>
    <recommendedName>
        <fullName evidence="4">Membrane-associated protein</fullName>
    </recommendedName>
</protein>
<feature type="chain" id="PRO_5009113731" description="Membrane-associated protein" evidence="2">
    <location>
        <begin position="33"/>
        <end position="756"/>
    </location>
</feature>
<feature type="transmembrane region" description="Helical" evidence="1">
    <location>
        <begin position="696"/>
        <end position="716"/>
    </location>
</feature>
<keyword evidence="1" id="KW-1133">Transmembrane helix</keyword>
<reference evidence="3" key="1">
    <citation type="submission" date="2012-08" db="EMBL/GenBank/DDBJ databases">
        <title>Comparative genomics of metastatic and non-metastatic Leishmania guyanensis provides insights into polygenic factors involved in Leishmania RNA virus infection.</title>
        <authorList>
            <person name="Smith D."/>
            <person name="Hertz-Fowler C."/>
            <person name="Martin R."/>
            <person name="Dickens N."/>
            <person name="Fasel N."/>
            <person name="Falquet L."/>
            <person name="Beverley S."/>
            <person name="Zangger H."/>
            <person name="Calderon-Copete S."/>
            <person name="Mottram J."/>
            <person name="Xenarios I."/>
        </authorList>
    </citation>
    <scope>NUCLEOTIDE SEQUENCE</scope>
    <source>
        <strain evidence="3">MHOM/BR/75/M4147/SSU:IR2SAT-LUC</strain>
    </source>
</reference>
<proteinExistence type="predicted"/>
<evidence type="ECO:0008006" key="4">
    <source>
        <dbReference type="Google" id="ProtNLM"/>
    </source>
</evidence>
<gene>
    <name evidence="3" type="primary">LgM4147LRVhigh.10.00320.00170</name>
    <name evidence="3" type="ORF">BN36_1010170</name>
</gene>
<evidence type="ECO:0000256" key="2">
    <source>
        <dbReference type="SAM" id="SignalP"/>
    </source>
</evidence>
<keyword evidence="1" id="KW-0812">Transmembrane</keyword>
<accession>A0A1E1IQY3</accession>
<evidence type="ECO:0000256" key="1">
    <source>
        <dbReference type="SAM" id="Phobius"/>
    </source>
</evidence>